<evidence type="ECO:0000313" key="3">
    <source>
        <dbReference type="EMBL" id="SVA62393.1"/>
    </source>
</evidence>
<reference evidence="3" key="1">
    <citation type="submission" date="2018-05" db="EMBL/GenBank/DDBJ databases">
        <authorList>
            <person name="Lanie J.A."/>
            <person name="Ng W.-L."/>
            <person name="Kazmierczak K.M."/>
            <person name="Andrzejewski T.M."/>
            <person name="Davidsen T.M."/>
            <person name="Wayne K.J."/>
            <person name="Tettelin H."/>
            <person name="Glass J.I."/>
            <person name="Rusch D."/>
            <person name="Podicherti R."/>
            <person name="Tsui H.-C.T."/>
            <person name="Winkler M.E."/>
        </authorList>
    </citation>
    <scope>NUCLEOTIDE SEQUENCE</scope>
</reference>
<dbReference type="GO" id="GO:0005886">
    <property type="term" value="C:plasma membrane"/>
    <property type="evidence" value="ECO:0007669"/>
    <property type="project" value="TreeGrafter"/>
</dbReference>
<dbReference type="EMBL" id="UINC01014659">
    <property type="protein sequence ID" value="SVA62393.1"/>
    <property type="molecule type" value="Genomic_DNA"/>
</dbReference>
<dbReference type="Pfam" id="PF04413">
    <property type="entry name" value="Glycos_transf_N"/>
    <property type="match status" value="1"/>
</dbReference>
<feature type="domain" description="3-deoxy-D-manno-octulosonic-acid transferase N-terminal" evidence="2">
    <location>
        <begin position="36"/>
        <end position="211"/>
    </location>
</feature>
<dbReference type="InterPro" id="IPR038107">
    <property type="entry name" value="Glycos_transf_N_sf"/>
</dbReference>
<evidence type="ECO:0000259" key="2">
    <source>
        <dbReference type="Pfam" id="PF04413"/>
    </source>
</evidence>
<protein>
    <recommendedName>
        <fullName evidence="2">3-deoxy-D-manno-octulosonic-acid transferase N-terminal domain-containing protein</fullName>
    </recommendedName>
</protein>
<dbReference type="PANTHER" id="PTHR42755">
    <property type="entry name" value="3-DEOXY-MANNO-OCTULOSONATE CYTIDYLYLTRANSFERASE"/>
    <property type="match status" value="1"/>
</dbReference>
<keyword evidence="1" id="KW-0808">Transferase</keyword>
<name>A0A381XDT1_9ZZZZ</name>
<dbReference type="GO" id="GO:0016740">
    <property type="term" value="F:transferase activity"/>
    <property type="evidence" value="ECO:0007669"/>
    <property type="project" value="UniProtKB-KW"/>
</dbReference>
<dbReference type="AlphaFoldDB" id="A0A381XDT1"/>
<sequence>MIFLYHLLSLFLAVLLVPLFSLTTLFSRHKWKGLVHHFGWVPAKTRPGKKTLWLHALSMGEVVATTPVLKQVREQSPELYIALSVTTDSGYATALNLDFIDSVFFHPLDCLPFTQLALSRINPDLYVITDSGFWPGLIDLLHRKNVPALLFNGRISERAVRRYLRAGSLFKETFQKFHRLCMQNTNGEKAALALGVSREHFEVIGDSKYDAL</sequence>
<proteinExistence type="predicted"/>
<gene>
    <name evidence="3" type="ORF">METZ01_LOCUS115247</name>
</gene>
<dbReference type="GO" id="GO:0009245">
    <property type="term" value="P:lipid A biosynthetic process"/>
    <property type="evidence" value="ECO:0007669"/>
    <property type="project" value="TreeGrafter"/>
</dbReference>
<evidence type="ECO:0000256" key="1">
    <source>
        <dbReference type="ARBA" id="ARBA00022679"/>
    </source>
</evidence>
<dbReference type="PANTHER" id="PTHR42755:SF1">
    <property type="entry name" value="3-DEOXY-D-MANNO-OCTULOSONIC ACID TRANSFERASE, MITOCHONDRIAL-RELATED"/>
    <property type="match status" value="1"/>
</dbReference>
<dbReference type="Gene3D" id="3.40.50.11720">
    <property type="entry name" value="3-Deoxy-D-manno-octulosonic-acid transferase, N-terminal domain"/>
    <property type="match status" value="1"/>
</dbReference>
<dbReference type="InterPro" id="IPR007507">
    <property type="entry name" value="Glycos_transf_N"/>
</dbReference>
<accession>A0A381XDT1</accession>
<feature type="non-terminal residue" evidence="3">
    <location>
        <position position="212"/>
    </location>
</feature>
<dbReference type="InterPro" id="IPR039901">
    <property type="entry name" value="Kdotransferase"/>
</dbReference>
<organism evidence="3">
    <name type="scientific">marine metagenome</name>
    <dbReference type="NCBI Taxonomy" id="408172"/>
    <lineage>
        <taxon>unclassified sequences</taxon>
        <taxon>metagenomes</taxon>
        <taxon>ecological metagenomes</taxon>
    </lineage>
</organism>